<dbReference type="InterPro" id="IPR016181">
    <property type="entry name" value="Acyl_CoA_acyltransferase"/>
</dbReference>
<name>A0A4Q7P228_9FLAO</name>
<feature type="domain" description="N-acetyltransferase" evidence="1">
    <location>
        <begin position="10"/>
        <end position="156"/>
    </location>
</feature>
<gene>
    <name evidence="2" type="ORF">EV197_2376</name>
</gene>
<protein>
    <submittedName>
        <fullName evidence="2">Acetyltransferase (GNAT) family protein</fullName>
    </submittedName>
</protein>
<dbReference type="CDD" id="cd04301">
    <property type="entry name" value="NAT_SF"/>
    <property type="match status" value="1"/>
</dbReference>
<dbReference type="GO" id="GO:0016747">
    <property type="term" value="F:acyltransferase activity, transferring groups other than amino-acyl groups"/>
    <property type="evidence" value="ECO:0007669"/>
    <property type="project" value="InterPro"/>
</dbReference>
<dbReference type="Pfam" id="PF00583">
    <property type="entry name" value="Acetyltransf_1"/>
    <property type="match status" value="1"/>
</dbReference>
<evidence type="ECO:0000313" key="3">
    <source>
        <dbReference type="Proteomes" id="UP000292262"/>
    </source>
</evidence>
<dbReference type="Gene3D" id="3.40.630.30">
    <property type="match status" value="1"/>
</dbReference>
<evidence type="ECO:0000259" key="1">
    <source>
        <dbReference type="PROSITE" id="PS51186"/>
    </source>
</evidence>
<dbReference type="AlphaFoldDB" id="A0A4Q7P228"/>
<keyword evidence="3" id="KW-1185">Reference proteome</keyword>
<dbReference type="InterPro" id="IPR000182">
    <property type="entry name" value="GNAT_dom"/>
</dbReference>
<reference evidence="2 3" key="1">
    <citation type="submission" date="2019-02" db="EMBL/GenBank/DDBJ databases">
        <title>Genomic Encyclopedia of Type Strains, Phase IV (KMG-IV): sequencing the most valuable type-strain genomes for metagenomic binning, comparative biology and taxonomic classification.</title>
        <authorList>
            <person name="Goeker M."/>
        </authorList>
    </citation>
    <scope>NUCLEOTIDE SEQUENCE [LARGE SCALE GENOMIC DNA]</scope>
    <source>
        <strain evidence="2 3">DSM 17196</strain>
    </source>
</reference>
<dbReference type="SUPFAM" id="SSF55729">
    <property type="entry name" value="Acyl-CoA N-acyltransferases (Nat)"/>
    <property type="match status" value="1"/>
</dbReference>
<keyword evidence="2" id="KW-0808">Transferase</keyword>
<evidence type="ECO:0000313" key="2">
    <source>
        <dbReference type="EMBL" id="RZS93795.1"/>
    </source>
</evidence>
<sequence length="164" mass="19253">MVLGLVIAIAMLTNITSQPKAFFELLPKDWKQTLEPYWTYYQKHSEVLVLLVDGQIVAGAIVFRKITPDTLIFRKEAKELCQQGYWYIGFLWVPTTFRGKGYGSDWLTALKIMFPDRSFWLTTEESKLQEFYLLNNFKLISSKIVRGETEYLFRFDSLSQKNEL</sequence>
<comment type="caution">
    <text evidence="2">The sequence shown here is derived from an EMBL/GenBank/DDBJ whole genome shotgun (WGS) entry which is preliminary data.</text>
</comment>
<dbReference type="EMBL" id="SGXE01000002">
    <property type="protein sequence ID" value="RZS93795.1"/>
    <property type="molecule type" value="Genomic_DNA"/>
</dbReference>
<accession>A0A4Q7P228</accession>
<dbReference type="Proteomes" id="UP000292262">
    <property type="component" value="Unassembled WGS sequence"/>
</dbReference>
<organism evidence="2 3">
    <name type="scientific">Aquimarina brevivitae</name>
    <dbReference type="NCBI Taxonomy" id="323412"/>
    <lineage>
        <taxon>Bacteria</taxon>
        <taxon>Pseudomonadati</taxon>
        <taxon>Bacteroidota</taxon>
        <taxon>Flavobacteriia</taxon>
        <taxon>Flavobacteriales</taxon>
        <taxon>Flavobacteriaceae</taxon>
        <taxon>Aquimarina</taxon>
    </lineage>
</organism>
<proteinExistence type="predicted"/>
<dbReference type="PROSITE" id="PS51186">
    <property type="entry name" value="GNAT"/>
    <property type="match status" value="1"/>
</dbReference>